<dbReference type="AlphaFoldDB" id="A0A117MNT0"/>
<dbReference type="EC" id="2.7.13.3" evidence="2"/>
<feature type="transmembrane region" description="Helical" evidence="9">
    <location>
        <begin position="39"/>
        <end position="57"/>
    </location>
</feature>
<dbReference type="PANTHER" id="PTHR24421:SF10">
    <property type="entry name" value="NITRATE_NITRITE SENSOR PROTEIN NARQ"/>
    <property type="match status" value="1"/>
</dbReference>
<dbReference type="GO" id="GO:0016020">
    <property type="term" value="C:membrane"/>
    <property type="evidence" value="ECO:0007669"/>
    <property type="project" value="InterPro"/>
</dbReference>
<gene>
    <name evidence="12" type="ORF">ADL15_35135</name>
</gene>
<dbReference type="InterPro" id="IPR055558">
    <property type="entry name" value="DUF7134"/>
</dbReference>
<dbReference type="SUPFAM" id="SSF55874">
    <property type="entry name" value="ATPase domain of HSP90 chaperone/DNA topoisomerase II/histidine kinase"/>
    <property type="match status" value="1"/>
</dbReference>
<keyword evidence="8" id="KW-0902">Two-component regulatory system</keyword>
<keyword evidence="6" id="KW-0418">Kinase</keyword>
<keyword evidence="9" id="KW-0472">Membrane</keyword>
<dbReference type="InterPro" id="IPR011712">
    <property type="entry name" value="Sig_transdc_His_kin_sub3_dim/P"/>
</dbReference>
<evidence type="ECO:0000259" key="10">
    <source>
        <dbReference type="Pfam" id="PF07730"/>
    </source>
</evidence>
<keyword evidence="3" id="KW-0597">Phosphoprotein</keyword>
<evidence type="ECO:0000256" key="7">
    <source>
        <dbReference type="ARBA" id="ARBA00022840"/>
    </source>
</evidence>
<feature type="transmembrane region" description="Helical" evidence="9">
    <location>
        <begin position="103"/>
        <end position="122"/>
    </location>
</feature>
<dbReference type="PANTHER" id="PTHR24421">
    <property type="entry name" value="NITRATE/NITRITE SENSOR PROTEIN NARX-RELATED"/>
    <property type="match status" value="1"/>
</dbReference>
<feature type="transmembrane region" description="Helical" evidence="9">
    <location>
        <begin position="77"/>
        <end position="96"/>
    </location>
</feature>
<feature type="domain" description="DUF7134" evidence="11">
    <location>
        <begin position="7"/>
        <end position="153"/>
    </location>
</feature>
<keyword evidence="5" id="KW-0547">Nucleotide-binding</keyword>
<sequence>MLIRSVTRSRPIWLPPLLVIMVMMAAVSYVGGHVSRRPGGLGLILVLTGAIALLFRLRHPVPVTVVTVLTGAALPLTAPHLVLVDVATIVALYTLATVRERRVARTAGVFAAVALTAAIIPWQRGGLLDLANLVPANYVALAVAAGEATRNRRALLAEVRVSAVREERVRIARDLHDVVAHHIALVNAQAGVAHHLMAAHPDRAREALAGIRDTSRTALDELRATVGLLRQEGDPPQGLRPAPAFAALDDLIEGFRKADFTVRLSRTGVPAPLAGAADLAAYRIVQESLTNANKHGIGRRADVTLEYTAAGLRITVTNPAHPARRGAGTGHGLIGMRERAEAAGGTLAAGMDAGVHTVRADLPLLPR</sequence>
<dbReference type="Pfam" id="PF23539">
    <property type="entry name" value="DUF7134"/>
    <property type="match status" value="1"/>
</dbReference>
<reference evidence="12 13" key="1">
    <citation type="submission" date="2015-10" db="EMBL/GenBank/DDBJ databases">
        <authorList>
            <person name="Gilbert D.G."/>
        </authorList>
    </citation>
    <scope>NUCLEOTIDE SEQUENCE [LARGE SCALE GENOMIC DNA]</scope>
    <source>
        <strain evidence="12 13">NRRL B-16712</strain>
    </source>
</reference>
<evidence type="ECO:0000259" key="11">
    <source>
        <dbReference type="Pfam" id="PF23539"/>
    </source>
</evidence>
<dbReference type="InterPro" id="IPR050482">
    <property type="entry name" value="Sensor_HK_TwoCompSys"/>
</dbReference>
<keyword evidence="9" id="KW-1133">Transmembrane helix</keyword>
<evidence type="ECO:0000313" key="13">
    <source>
        <dbReference type="Proteomes" id="UP000053244"/>
    </source>
</evidence>
<dbReference type="InterPro" id="IPR036890">
    <property type="entry name" value="HATPase_C_sf"/>
</dbReference>
<proteinExistence type="predicted"/>
<organism evidence="12 13">
    <name type="scientific">Actinoplanes awajinensis subsp. mycoplanecinus</name>
    <dbReference type="NCBI Taxonomy" id="135947"/>
    <lineage>
        <taxon>Bacteria</taxon>
        <taxon>Bacillati</taxon>
        <taxon>Actinomycetota</taxon>
        <taxon>Actinomycetes</taxon>
        <taxon>Micromonosporales</taxon>
        <taxon>Micromonosporaceae</taxon>
        <taxon>Actinoplanes</taxon>
    </lineage>
</organism>
<keyword evidence="4" id="KW-0808">Transferase</keyword>
<keyword evidence="9" id="KW-0812">Transmembrane</keyword>
<dbReference type="Gene3D" id="3.30.565.10">
    <property type="entry name" value="Histidine kinase-like ATPase, C-terminal domain"/>
    <property type="match status" value="1"/>
</dbReference>
<evidence type="ECO:0000256" key="4">
    <source>
        <dbReference type="ARBA" id="ARBA00022679"/>
    </source>
</evidence>
<dbReference type="Gene3D" id="1.20.5.1930">
    <property type="match status" value="1"/>
</dbReference>
<dbReference type="EMBL" id="LLZH01000298">
    <property type="protein sequence ID" value="KUL27534.1"/>
    <property type="molecule type" value="Genomic_DNA"/>
</dbReference>
<feature type="domain" description="Signal transduction histidine kinase subgroup 3 dimerisation and phosphoacceptor" evidence="10">
    <location>
        <begin position="167"/>
        <end position="232"/>
    </location>
</feature>
<comment type="caution">
    <text evidence="12">The sequence shown here is derived from an EMBL/GenBank/DDBJ whole genome shotgun (WGS) entry which is preliminary data.</text>
</comment>
<dbReference type="GO" id="GO:0046983">
    <property type="term" value="F:protein dimerization activity"/>
    <property type="evidence" value="ECO:0007669"/>
    <property type="project" value="InterPro"/>
</dbReference>
<dbReference type="RefSeq" id="WP_083972185.1">
    <property type="nucleotide sequence ID" value="NZ_LLZH01000298.1"/>
</dbReference>
<keyword evidence="7" id="KW-0067">ATP-binding</keyword>
<dbReference type="Pfam" id="PF07730">
    <property type="entry name" value="HisKA_3"/>
    <property type="match status" value="1"/>
</dbReference>
<dbReference type="GO" id="GO:0005524">
    <property type="term" value="F:ATP binding"/>
    <property type="evidence" value="ECO:0007669"/>
    <property type="project" value="UniProtKB-KW"/>
</dbReference>
<evidence type="ECO:0000256" key="5">
    <source>
        <dbReference type="ARBA" id="ARBA00022741"/>
    </source>
</evidence>
<dbReference type="CDD" id="cd16917">
    <property type="entry name" value="HATPase_UhpB-NarQ-NarX-like"/>
    <property type="match status" value="1"/>
</dbReference>
<evidence type="ECO:0000256" key="3">
    <source>
        <dbReference type="ARBA" id="ARBA00022553"/>
    </source>
</evidence>
<protein>
    <recommendedName>
        <fullName evidence="2">histidine kinase</fullName>
        <ecNumber evidence="2">2.7.13.3</ecNumber>
    </recommendedName>
</protein>
<accession>A0A117MNT0</accession>
<dbReference type="Proteomes" id="UP000053244">
    <property type="component" value="Unassembled WGS sequence"/>
</dbReference>
<dbReference type="GO" id="GO:0000155">
    <property type="term" value="F:phosphorelay sensor kinase activity"/>
    <property type="evidence" value="ECO:0007669"/>
    <property type="project" value="InterPro"/>
</dbReference>
<name>A0A117MNT0_9ACTN</name>
<evidence type="ECO:0000256" key="6">
    <source>
        <dbReference type="ARBA" id="ARBA00022777"/>
    </source>
</evidence>
<keyword evidence="13" id="KW-1185">Reference proteome</keyword>
<evidence type="ECO:0000256" key="8">
    <source>
        <dbReference type="ARBA" id="ARBA00023012"/>
    </source>
</evidence>
<evidence type="ECO:0000256" key="1">
    <source>
        <dbReference type="ARBA" id="ARBA00000085"/>
    </source>
</evidence>
<evidence type="ECO:0000256" key="2">
    <source>
        <dbReference type="ARBA" id="ARBA00012438"/>
    </source>
</evidence>
<feature type="transmembrane region" description="Helical" evidence="9">
    <location>
        <begin position="12"/>
        <end position="32"/>
    </location>
</feature>
<evidence type="ECO:0000256" key="9">
    <source>
        <dbReference type="SAM" id="Phobius"/>
    </source>
</evidence>
<comment type="catalytic activity">
    <reaction evidence="1">
        <text>ATP + protein L-histidine = ADP + protein N-phospho-L-histidine.</text>
        <dbReference type="EC" id="2.7.13.3"/>
    </reaction>
</comment>
<evidence type="ECO:0000313" key="12">
    <source>
        <dbReference type="EMBL" id="KUL27534.1"/>
    </source>
</evidence>